<organism evidence="1 2">
    <name type="scientific">Saccharopolyspora endophytica</name>
    <dbReference type="NCBI Taxonomy" id="543886"/>
    <lineage>
        <taxon>Bacteria</taxon>
        <taxon>Bacillati</taxon>
        <taxon>Actinomycetota</taxon>
        <taxon>Actinomycetes</taxon>
        <taxon>Pseudonocardiales</taxon>
        <taxon>Pseudonocardiaceae</taxon>
        <taxon>Saccharopolyspora</taxon>
    </lineage>
</organism>
<keyword evidence="2" id="KW-1185">Reference proteome</keyword>
<protein>
    <submittedName>
        <fullName evidence="1">DUF4192 domain-containing protein</fullName>
    </submittedName>
</protein>
<comment type="caution">
    <text evidence="1">The sequence shown here is derived from an EMBL/GenBank/DDBJ whole genome shotgun (WGS) entry which is preliminary data.</text>
</comment>
<sequence length="339" mass="36010">MDNTAALSLDTIGELLTAVPHMLGYYPTESLVLVSLHDNASGQARLGATMRIGLPTPQEYTDLVTYLLAGPLHAVCPDALALVLLSHDNASGEGLPHHRLVSTLQLALAAAGMPVIQAVWAPEIRHGAEWVSYFDPDLRGRLGDPRASLVGAELTARGQIVFDSREQMCALIAPADGGATAARWATQLDGLALEAPGPGDELDQHVQDINEVIDGIADGQDPDEHTLVRILHWLQTTLIRDGMLPTLLSSDKAHAAERLWLALVRNAPAPELAEPAALLALSTYLRGEGALARIAVTRAKEANPDHILAGLLERALDHGIPPGDLASLLADTVDTTTEH</sequence>
<dbReference type="Pfam" id="PF13830">
    <property type="entry name" value="DUF4192"/>
    <property type="match status" value="1"/>
</dbReference>
<reference evidence="1 2" key="1">
    <citation type="submission" date="2021-04" db="EMBL/GenBank/DDBJ databases">
        <title>Whole-genome sequencing of Saccharopolyspora endophytica KCTC 19397.</title>
        <authorList>
            <person name="Ay H."/>
            <person name="Saygin H."/>
            <person name="Sahin N."/>
        </authorList>
    </citation>
    <scope>NUCLEOTIDE SEQUENCE [LARGE SCALE GENOMIC DNA]</scope>
    <source>
        <strain evidence="1 2">KCTC 19397</strain>
    </source>
</reference>
<evidence type="ECO:0000313" key="2">
    <source>
        <dbReference type="Proteomes" id="UP000674084"/>
    </source>
</evidence>
<name>A0ABS5DK01_9PSEU</name>
<dbReference type="InterPro" id="IPR025447">
    <property type="entry name" value="DUF4192"/>
</dbReference>
<dbReference type="RefSeq" id="WP_210971769.1">
    <property type="nucleotide sequence ID" value="NZ_JAGPXE010000010.1"/>
</dbReference>
<dbReference type="EMBL" id="JAGPXE010000010">
    <property type="protein sequence ID" value="MBQ0926614.1"/>
    <property type="molecule type" value="Genomic_DNA"/>
</dbReference>
<accession>A0ABS5DK01</accession>
<proteinExistence type="predicted"/>
<dbReference type="Proteomes" id="UP000674084">
    <property type="component" value="Unassembled WGS sequence"/>
</dbReference>
<evidence type="ECO:0000313" key="1">
    <source>
        <dbReference type="EMBL" id="MBQ0926614.1"/>
    </source>
</evidence>
<gene>
    <name evidence="1" type="ORF">KBO27_21920</name>
</gene>